<dbReference type="Proteomes" id="UP000034954">
    <property type="component" value="Unassembled WGS sequence"/>
</dbReference>
<dbReference type="PATRIC" id="fig|380242.3.peg.2847"/>
<dbReference type="PANTHER" id="PTHR43845">
    <property type="entry name" value="BLR5969 PROTEIN"/>
    <property type="match status" value="1"/>
</dbReference>
<evidence type="ECO:0000313" key="2">
    <source>
        <dbReference type="EMBL" id="KKO18990.1"/>
    </source>
</evidence>
<dbReference type="InterPro" id="IPR045851">
    <property type="entry name" value="AMP-bd_C_sf"/>
</dbReference>
<feature type="domain" description="AMP-dependent synthetase/ligase" evidence="1">
    <location>
        <begin position="83"/>
        <end position="293"/>
    </location>
</feature>
<sequence length="441" mass="49637">MHGKGCVRVFDAIDRYSSDEIKTLQGELLTETVRYAYEHSPYYKKRFDELGLHPLHMKGMESIEEMPFTTKEDVQRDTWGFLAVPKQDIAEIVSTTGTTGDPAFIALTHNDLERLAWNEEKSFRYAGVVKGDLFHIAVTCDNLFIAGIAYYRGLINLGASVARIGPQNTIRYLDLIRKLKPTGIVAVPSLILQKLCRAGENGISVKDLGLEKIVLIGDTVRNADFSTNRLGSLIENAFGRICYSTYGITEAHLSFCECQVHRGLHSHPDLVLVEIVDDNGRTLSDGEVGELVLTPFQIEGMPLIRYKTGDITFKMSEPCPCGRNSVRIGPILGRKHHKLKVKGVTLYPQTIGNALLDVKEVINYQIEAYTGDDQTDHILLWIGSYNTRRDFLASLHDAIHARARITPTVKIERPEEVEKRLFEGGSRKAITFKDRRIKLYE</sequence>
<dbReference type="Pfam" id="PF00501">
    <property type="entry name" value="AMP-binding"/>
    <property type="match status" value="1"/>
</dbReference>
<dbReference type="GO" id="GO:0016874">
    <property type="term" value="F:ligase activity"/>
    <property type="evidence" value="ECO:0007669"/>
    <property type="project" value="UniProtKB-KW"/>
</dbReference>
<dbReference type="PANTHER" id="PTHR43845:SF1">
    <property type="entry name" value="BLR5969 PROTEIN"/>
    <property type="match status" value="1"/>
</dbReference>
<organism evidence="2 3">
    <name type="scientific">Candidatus Brocadia fulgida</name>
    <dbReference type="NCBI Taxonomy" id="380242"/>
    <lineage>
        <taxon>Bacteria</taxon>
        <taxon>Pseudomonadati</taxon>
        <taxon>Planctomycetota</taxon>
        <taxon>Candidatus Brocadiia</taxon>
        <taxon>Candidatus Brocadiales</taxon>
        <taxon>Candidatus Brocadiaceae</taxon>
        <taxon>Candidatus Brocadia</taxon>
    </lineage>
</organism>
<gene>
    <name evidence="2" type="ORF">BROFUL_02284</name>
</gene>
<evidence type="ECO:0000259" key="1">
    <source>
        <dbReference type="Pfam" id="PF00501"/>
    </source>
</evidence>
<dbReference type="AlphaFoldDB" id="A0A0M2UTQ3"/>
<reference evidence="2 3" key="1">
    <citation type="journal article" date="2013" name="BMC Microbiol.">
        <title>Identification of the type II cytochrome c maturation pathway in anammox bacteria by comparative genomics.</title>
        <authorList>
            <person name="Ferousi C."/>
            <person name="Speth D.R."/>
            <person name="Reimann J."/>
            <person name="Op den Camp H.J."/>
            <person name="Allen J.W."/>
            <person name="Keltjens J.T."/>
            <person name="Jetten M.S."/>
        </authorList>
    </citation>
    <scope>NUCLEOTIDE SEQUENCE [LARGE SCALE GENOMIC DNA]</scope>
    <source>
        <strain evidence="2">RU1</strain>
    </source>
</reference>
<name>A0A0M2UTQ3_9BACT</name>
<proteinExistence type="predicted"/>
<dbReference type="SUPFAM" id="SSF56801">
    <property type="entry name" value="Acetyl-CoA synthetase-like"/>
    <property type="match status" value="1"/>
</dbReference>
<evidence type="ECO:0000313" key="3">
    <source>
        <dbReference type="Proteomes" id="UP000034954"/>
    </source>
</evidence>
<dbReference type="Gene3D" id="3.40.50.12780">
    <property type="entry name" value="N-terminal domain of ligase-like"/>
    <property type="match status" value="1"/>
</dbReference>
<dbReference type="Gene3D" id="3.30.300.30">
    <property type="match status" value="1"/>
</dbReference>
<accession>A0A0M2UTQ3</accession>
<protein>
    <submittedName>
        <fullName evidence="2">Phenylacetate-CoA ligase</fullName>
    </submittedName>
</protein>
<dbReference type="InterPro" id="IPR042099">
    <property type="entry name" value="ANL_N_sf"/>
</dbReference>
<dbReference type="InterPro" id="IPR000873">
    <property type="entry name" value="AMP-dep_synth/lig_dom"/>
</dbReference>
<comment type="caution">
    <text evidence="2">The sequence shown here is derived from an EMBL/GenBank/DDBJ whole genome shotgun (WGS) entry which is preliminary data.</text>
</comment>
<keyword evidence="2" id="KW-0436">Ligase</keyword>
<dbReference type="EMBL" id="LAQJ01000225">
    <property type="protein sequence ID" value="KKO18990.1"/>
    <property type="molecule type" value="Genomic_DNA"/>
</dbReference>
<keyword evidence="3" id="KW-1185">Reference proteome</keyword>